<comment type="similarity">
    <text evidence="3">Belongs to the glycosyltransferase 11 family.</text>
</comment>
<reference evidence="4 5" key="1">
    <citation type="submission" date="2015-12" db="EMBL/GenBank/DDBJ databases">
        <title>The genome of Folsomia candida.</title>
        <authorList>
            <person name="Faddeeva A."/>
            <person name="Derks M.F."/>
            <person name="Anvar Y."/>
            <person name="Smit S."/>
            <person name="Van Straalen N."/>
            <person name="Roelofs D."/>
        </authorList>
    </citation>
    <scope>NUCLEOTIDE SEQUENCE [LARGE SCALE GENOMIC DNA]</scope>
    <source>
        <strain evidence="4 5">VU population</strain>
        <tissue evidence="4">Whole body</tissue>
    </source>
</reference>
<evidence type="ECO:0000256" key="1">
    <source>
        <dbReference type="ARBA" id="ARBA00022676"/>
    </source>
</evidence>
<dbReference type="PANTHER" id="PTHR11927">
    <property type="entry name" value="GALACTOSIDE 2-L-FUCOSYLTRANSFERASE"/>
    <property type="match status" value="1"/>
</dbReference>
<evidence type="ECO:0000313" key="4">
    <source>
        <dbReference type="EMBL" id="OXA48182.1"/>
    </source>
</evidence>
<keyword evidence="3" id="KW-0812">Transmembrane</keyword>
<keyword evidence="1 3" id="KW-0328">Glycosyltransferase</keyword>
<dbReference type="UniPathway" id="UPA00378"/>
<dbReference type="AlphaFoldDB" id="A0A226DRP9"/>
<dbReference type="CDD" id="cd11301">
    <property type="entry name" value="Fut1_Fut2_like"/>
    <property type="match status" value="1"/>
</dbReference>
<dbReference type="Proteomes" id="UP000198287">
    <property type="component" value="Unassembled WGS sequence"/>
</dbReference>
<feature type="transmembrane region" description="Helical" evidence="3">
    <location>
        <begin position="55"/>
        <end position="73"/>
    </location>
</feature>
<dbReference type="EC" id="2.4.1.-" evidence="3"/>
<feature type="transmembrane region" description="Helical" evidence="3">
    <location>
        <begin position="109"/>
        <end position="126"/>
    </location>
</feature>
<comment type="caution">
    <text evidence="4">The sequence shown here is derived from an EMBL/GenBank/DDBJ whole genome shotgun (WGS) entry which is preliminary data.</text>
</comment>
<keyword evidence="3" id="KW-0472">Membrane</keyword>
<dbReference type="GO" id="GO:0032580">
    <property type="term" value="C:Golgi cisterna membrane"/>
    <property type="evidence" value="ECO:0007669"/>
    <property type="project" value="UniProtKB-SubCell"/>
</dbReference>
<proteinExistence type="inferred from homology"/>
<gene>
    <name evidence="4" type="ORF">Fcan01_17476</name>
</gene>
<dbReference type="EMBL" id="LNIX01000012">
    <property type="protein sequence ID" value="OXA48182.1"/>
    <property type="molecule type" value="Genomic_DNA"/>
</dbReference>
<keyword evidence="2 3" id="KW-0808">Transferase</keyword>
<sequence>MGGYLGVVIMGGYLGVVVMGGYLGVVIVGLSGGGYHGGYLGVVIVGLSGGGYHGGYLGVVIMGGYLMVVVWGADKFNLFIMLKDYSSQTTTWLDWMVAMVYKNFTIKRVFFGLVLFVIVIPCFDYYKRWDWTELHPPGIIMEKVGGLGNQLFIYACAYSLSKKLGVPLYLEIPSARILNSQANPFYDSNARPYVLHKFRVFYDKAIEGWYTRGYPWSEDDVLRVNDRDLLYRPIPTNKLIIIQDYCQSEVFFEEYIPKIKEMFQLDLTPEELSRPPIQKWINIISDAGENSVAIHIRRGDYGEDERKDNNWFTPICFYQKSVKTMLAKLDLSKDASFFIFSDQIDLVRQELLSGLQLPANVHIHFVSCSSCTTSLEDFYLMMICKHAIIANSTFSWWAAYLNKNEKKTIIAPTFHPQTLTIYEDPEYRRFKEYEMKLFYPDEWIVVDPFKDEIIK</sequence>
<name>A0A226DRP9_FOLCA</name>
<evidence type="ECO:0000256" key="3">
    <source>
        <dbReference type="RuleBase" id="RU363129"/>
    </source>
</evidence>
<dbReference type="Gene3D" id="3.40.50.11350">
    <property type="match status" value="1"/>
</dbReference>
<evidence type="ECO:0000313" key="5">
    <source>
        <dbReference type="Proteomes" id="UP000198287"/>
    </source>
</evidence>
<keyword evidence="3" id="KW-0333">Golgi apparatus</keyword>
<protein>
    <recommendedName>
        <fullName evidence="3">L-Fucosyltransferase</fullName>
        <ecNumber evidence="3">2.4.1.-</ecNumber>
    </recommendedName>
</protein>
<keyword evidence="3" id="KW-0325">Glycoprotein</keyword>
<evidence type="ECO:0000256" key="2">
    <source>
        <dbReference type="ARBA" id="ARBA00022679"/>
    </source>
</evidence>
<comment type="pathway">
    <text evidence="3">Protein modification; protein glycosylation.</text>
</comment>
<dbReference type="GO" id="GO:0005975">
    <property type="term" value="P:carbohydrate metabolic process"/>
    <property type="evidence" value="ECO:0007669"/>
    <property type="project" value="InterPro"/>
</dbReference>
<organism evidence="4 5">
    <name type="scientific">Folsomia candida</name>
    <name type="common">Springtail</name>
    <dbReference type="NCBI Taxonomy" id="158441"/>
    <lineage>
        <taxon>Eukaryota</taxon>
        <taxon>Metazoa</taxon>
        <taxon>Ecdysozoa</taxon>
        <taxon>Arthropoda</taxon>
        <taxon>Hexapoda</taxon>
        <taxon>Collembola</taxon>
        <taxon>Entomobryomorpha</taxon>
        <taxon>Isotomoidea</taxon>
        <taxon>Isotomidae</taxon>
        <taxon>Proisotominae</taxon>
        <taxon>Folsomia</taxon>
    </lineage>
</organism>
<dbReference type="InterPro" id="IPR002516">
    <property type="entry name" value="Glyco_trans_11"/>
</dbReference>
<feature type="transmembrane region" description="Helical" evidence="3">
    <location>
        <begin position="12"/>
        <end position="35"/>
    </location>
</feature>
<dbReference type="Pfam" id="PF01531">
    <property type="entry name" value="Glyco_transf_11"/>
    <property type="match status" value="1"/>
</dbReference>
<dbReference type="PANTHER" id="PTHR11927:SF9">
    <property type="entry name" value="L-FUCOSYLTRANSFERASE"/>
    <property type="match status" value="1"/>
</dbReference>
<keyword evidence="3" id="KW-1133">Transmembrane helix</keyword>
<keyword evidence="5" id="KW-1185">Reference proteome</keyword>
<dbReference type="GO" id="GO:0008107">
    <property type="term" value="F:galactoside 2-alpha-L-fucosyltransferase activity"/>
    <property type="evidence" value="ECO:0007669"/>
    <property type="project" value="InterPro"/>
</dbReference>
<accession>A0A226DRP9</accession>
<comment type="subcellular location">
    <subcellularLocation>
        <location evidence="3">Golgi apparatus</location>
        <location evidence="3">Golgi stack membrane</location>
        <topology evidence="3">Single-pass type II membrane protein</topology>
    </subcellularLocation>
</comment>
<keyword evidence="3" id="KW-0735">Signal-anchor</keyword>
<dbReference type="OrthoDB" id="3226at2759"/>
<comment type="caution">
    <text evidence="3">Lacks conserved residue(s) required for the propagation of feature annotation.</text>
</comment>